<evidence type="ECO:0000259" key="16">
    <source>
        <dbReference type="Pfam" id="PF00501"/>
    </source>
</evidence>
<proteinExistence type="inferred from homology"/>
<evidence type="ECO:0000256" key="3">
    <source>
        <dbReference type="ARBA" id="ARBA00006432"/>
    </source>
</evidence>
<dbReference type="Gene3D" id="2.30.38.10">
    <property type="entry name" value="Luciferase, Domain 3"/>
    <property type="match status" value="1"/>
</dbReference>
<keyword evidence="12" id="KW-0576">Peroxisome</keyword>
<sequence length="519" mass="57674">MDKFVLNGPEDTWGIPHKPIGKLLLDAFSTFDKNAIAVVNAATGVSLTYTQLCQMSKNLATSLRILGVSKGDIVGLVAENSAEFLVAYLASLFIAAPVHLINSKFTPYELSHVLGLSEPSVLICTKKTHHKAREVVKDLDYIKTLICLDVEKISSACSHESDFQVEDNFDTEEHIAVICNSSGTTSLPKGVMVNHEMLRLHFINGRNPDFFDMKTGDKFPLILPFSHSYGLSIVNGSLFIGTIIIPFDTFEPDLFLKTVQNYKVEALLLVPTLVNFFVRSPLIARYDLSSLRRVYCGGSCLPEEDATVLKNRFSLERLGNGYGMTEIGITLFAYDNPTSVGKVLCGYQTKIVDLEKGHALPPLQNGELCFKGHIMKGYLKNPEKTKEIIDSEGFLHSGDVGYYDDAGYVYISGRIKELIKYKSWQVAPVQLEQILSKFKGIKDVAVVGKPDSRFGELPTAAVVKENGVEVTEKEICDYLAKFVSEEKRLHGGVRFVDDIPKNNLGKIKRQELIKQLFID</sequence>
<dbReference type="PROSITE" id="PS00455">
    <property type="entry name" value="AMP_BINDING"/>
    <property type="match status" value="1"/>
</dbReference>
<keyword evidence="13" id="KW-0455">Luminescence</keyword>
<dbReference type="Pfam" id="PF00501">
    <property type="entry name" value="AMP-binding"/>
    <property type="match status" value="1"/>
</dbReference>
<evidence type="ECO:0000256" key="8">
    <source>
        <dbReference type="ARBA" id="ARBA00022840"/>
    </source>
</evidence>
<evidence type="ECO:0000256" key="9">
    <source>
        <dbReference type="ARBA" id="ARBA00022842"/>
    </source>
</evidence>
<evidence type="ECO:0000256" key="4">
    <source>
        <dbReference type="ARBA" id="ARBA00012532"/>
    </source>
</evidence>
<dbReference type="GO" id="GO:0046872">
    <property type="term" value="F:metal ion binding"/>
    <property type="evidence" value="ECO:0007669"/>
    <property type="project" value="UniProtKB-KW"/>
</dbReference>
<accession>A0AA38IB18</accession>
<dbReference type="InterPro" id="IPR020845">
    <property type="entry name" value="AMP-binding_CS"/>
</dbReference>
<evidence type="ECO:0000256" key="2">
    <source>
        <dbReference type="ARBA" id="ARBA00004275"/>
    </source>
</evidence>
<dbReference type="Gene3D" id="3.30.300.30">
    <property type="match status" value="1"/>
</dbReference>
<evidence type="ECO:0000256" key="10">
    <source>
        <dbReference type="ARBA" id="ARBA00023002"/>
    </source>
</evidence>
<organism evidence="18 19">
    <name type="scientific">Zophobas morio</name>
    <dbReference type="NCBI Taxonomy" id="2755281"/>
    <lineage>
        <taxon>Eukaryota</taxon>
        <taxon>Metazoa</taxon>
        <taxon>Ecdysozoa</taxon>
        <taxon>Arthropoda</taxon>
        <taxon>Hexapoda</taxon>
        <taxon>Insecta</taxon>
        <taxon>Pterygota</taxon>
        <taxon>Neoptera</taxon>
        <taxon>Endopterygota</taxon>
        <taxon>Coleoptera</taxon>
        <taxon>Polyphaga</taxon>
        <taxon>Cucujiformia</taxon>
        <taxon>Tenebrionidae</taxon>
        <taxon>Zophobas</taxon>
    </lineage>
</organism>
<dbReference type="InterPro" id="IPR045851">
    <property type="entry name" value="AMP-bd_C_sf"/>
</dbReference>
<comment type="cofactor">
    <cofactor evidence="1">
        <name>Mg(2+)</name>
        <dbReference type="ChEBI" id="CHEBI:18420"/>
    </cofactor>
</comment>
<comment type="subcellular location">
    <subcellularLocation>
        <location evidence="2">Peroxisome</location>
    </subcellularLocation>
</comment>
<keyword evidence="7" id="KW-0547">Nucleotide-binding</keyword>
<keyword evidence="6" id="KW-0479">Metal-binding</keyword>
<reference evidence="18" key="1">
    <citation type="journal article" date="2023" name="G3 (Bethesda)">
        <title>Whole genome assemblies of Zophobas morio and Tenebrio molitor.</title>
        <authorList>
            <person name="Kaur S."/>
            <person name="Stinson S.A."/>
            <person name="diCenzo G.C."/>
        </authorList>
    </citation>
    <scope>NUCLEOTIDE SEQUENCE</scope>
    <source>
        <strain evidence="18">QUZm001</strain>
    </source>
</reference>
<evidence type="ECO:0000256" key="7">
    <source>
        <dbReference type="ARBA" id="ARBA00022741"/>
    </source>
</evidence>
<dbReference type="SUPFAM" id="SSF56801">
    <property type="entry name" value="Acetyl-CoA synthetase-like"/>
    <property type="match status" value="1"/>
</dbReference>
<dbReference type="PANTHER" id="PTHR24096:SF423">
    <property type="entry name" value="GM05240P"/>
    <property type="match status" value="1"/>
</dbReference>
<keyword evidence="19" id="KW-1185">Reference proteome</keyword>
<dbReference type="EC" id="1.13.12.7" evidence="4"/>
<evidence type="ECO:0000256" key="14">
    <source>
        <dbReference type="ARBA" id="ARBA00023262"/>
    </source>
</evidence>
<protein>
    <recommendedName>
        <fullName evidence="5">Luciferin 4-monooxygenase</fullName>
        <ecNumber evidence="4">1.13.12.7</ecNumber>
    </recommendedName>
</protein>
<keyword evidence="8" id="KW-0067">ATP-binding</keyword>
<dbReference type="GO" id="GO:0004497">
    <property type="term" value="F:monooxygenase activity"/>
    <property type="evidence" value="ECO:0007669"/>
    <property type="project" value="UniProtKB-KW"/>
</dbReference>
<comment type="catalytic activity">
    <reaction evidence="15">
        <text>firefly D-luciferin + ATP + O2 = firefly oxyluciferin + hnu + AMP + CO2 + diphosphate</text>
        <dbReference type="Rhea" id="RHEA:10732"/>
        <dbReference type="ChEBI" id="CHEBI:15379"/>
        <dbReference type="ChEBI" id="CHEBI:16526"/>
        <dbReference type="ChEBI" id="CHEBI:16792"/>
        <dbReference type="ChEBI" id="CHEBI:30212"/>
        <dbReference type="ChEBI" id="CHEBI:30616"/>
        <dbReference type="ChEBI" id="CHEBI:33019"/>
        <dbReference type="ChEBI" id="CHEBI:58038"/>
        <dbReference type="ChEBI" id="CHEBI:456215"/>
        <dbReference type="EC" id="1.13.12.7"/>
    </reaction>
</comment>
<evidence type="ECO:0000259" key="17">
    <source>
        <dbReference type="Pfam" id="PF13193"/>
    </source>
</evidence>
<keyword evidence="9" id="KW-0460">Magnesium</keyword>
<dbReference type="EMBL" id="JALNTZ010000005">
    <property type="protein sequence ID" value="KAJ3652173.1"/>
    <property type="molecule type" value="Genomic_DNA"/>
</dbReference>
<dbReference type="GO" id="GO:0016405">
    <property type="term" value="F:CoA-ligase activity"/>
    <property type="evidence" value="ECO:0007669"/>
    <property type="project" value="TreeGrafter"/>
</dbReference>
<dbReference type="PANTHER" id="PTHR24096">
    <property type="entry name" value="LONG-CHAIN-FATTY-ACID--COA LIGASE"/>
    <property type="match status" value="1"/>
</dbReference>
<feature type="domain" description="AMP-dependent synthetase/ligase" evidence="16">
    <location>
        <begin position="33"/>
        <end position="379"/>
    </location>
</feature>
<evidence type="ECO:0000256" key="5">
    <source>
        <dbReference type="ARBA" id="ARBA00019043"/>
    </source>
</evidence>
<comment type="caution">
    <text evidence="18">The sequence shown here is derived from an EMBL/GenBank/DDBJ whole genome shotgun (WGS) entry which is preliminary data.</text>
</comment>
<feature type="domain" description="AMP-binding enzyme C-terminal" evidence="17">
    <location>
        <begin position="431"/>
        <end position="506"/>
    </location>
</feature>
<dbReference type="InterPro" id="IPR000873">
    <property type="entry name" value="AMP-dep_synth/lig_dom"/>
</dbReference>
<keyword evidence="10" id="KW-0560">Oxidoreductase</keyword>
<dbReference type="GO" id="GO:0005777">
    <property type="term" value="C:peroxisome"/>
    <property type="evidence" value="ECO:0007669"/>
    <property type="project" value="UniProtKB-SubCell"/>
</dbReference>
<name>A0AA38IB18_9CUCU</name>
<dbReference type="Pfam" id="PF13193">
    <property type="entry name" value="AMP-binding_C"/>
    <property type="match status" value="1"/>
</dbReference>
<comment type="similarity">
    <text evidence="3">Belongs to the ATP-dependent AMP-binding enzyme family.</text>
</comment>
<dbReference type="FunFam" id="3.30.300.30:FF:000007">
    <property type="entry name" value="4-coumarate--CoA ligase 2"/>
    <property type="match status" value="1"/>
</dbReference>
<evidence type="ECO:0000313" key="18">
    <source>
        <dbReference type="EMBL" id="KAJ3652173.1"/>
    </source>
</evidence>
<evidence type="ECO:0000256" key="15">
    <source>
        <dbReference type="ARBA" id="ARBA00048497"/>
    </source>
</evidence>
<evidence type="ECO:0000256" key="13">
    <source>
        <dbReference type="ARBA" id="ARBA00023223"/>
    </source>
</evidence>
<dbReference type="AlphaFoldDB" id="A0AA38IB18"/>
<evidence type="ECO:0000256" key="1">
    <source>
        <dbReference type="ARBA" id="ARBA00001946"/>
    </source>
</evidence>
<dbReference type="Gene3D" id="3.40.50.980">
    <property type="match status" value="2"/>
</dbReference>
<evidence type="ECO:0000256" key="6">
    <source>
        <dbReference type="ARBA" id="ARBA00022723"/>
    </source>
</evidence>
<evidence type="ECO:0000256" key="11">
    <source>
        <dbReference type="ARBA" id="ARBA00023033"/>
    </source>
</evidence>
<keyword evidence="11" id="KW-0503">Monooxygenase</keyword>
<gene>
    <name evidence="18" type="ORF">Zmor_018161</name>
</gene>
<evidence type="ECO:0000256" key="12">
    <source>
        <dbReference type="ARBA" id="ARBA00023140"/>
    </source>
</evidence>
<evidence type="ECO:0000313" key="19">
    <source>
        <dbReference type="Proteomes" id="UP001168821"/>
    </source>
</evidence>
<keyword evidence="14" id="KW-0599">Photoprotein</keyword>
<dbReference type="GO" id="GO:0005524">
    <property type="term" value="F:ATP binding"/>
    <property type="evidence" value="ECO:0007669"/>
    <property type="project" value="UniProtKB-KW"/>
</dbReference>
<dbReference type="Proteomes" id="UP001168821">
    <property type="component" value="Unassembled WGS sequence"/>
</dbReference>
<dbReference type="InterPro" id="IPR025110">
    <property type="entry name" value="AMP-bd_C"/>
</dbReference>
<dbReference type="GO" id="GO:0008218">
    <property type="term" value="P:bioluminescence"/>
    <property type="evidence" value="ECO:0007669"/>
    <property type="project" value="UniProtKB-KW"/>
</dbReference>